<gene>
    <name evidence="3" type="ORF">SAMN05421541_11629</name>
</gene>
<evidence type="ECO:0000313" key="3">
    <source>
        <dbReference type="EMBL" id="SFF63981.1"/>
    </source>
</evidence>
<dbReference type="Gene3D" id="3.30.70.270">
    <property type="match status" value="1"/>
</dbReference>
<dbReference type="InterPro" id="IPR043128">
    <property type="entry name" value="Rev_trsase/Diguanyl_cyclase"/>
</dbReference>
<dbReference type="SUPFAM" id="SSF55073">
    <property type="entry name" value="Nucleotide cyclase"/>
    <property type="match status" value="1"/>
</dbReference>
<dbReference type="Pfam" id="PF00990">
    <property type="entry name" value="GGDEF"/>
    <property type="match status" value="1"/>
</dbReference>
<keyword evidence="1" id="KW-0472">Membrane</keyword>
<feature type="transmembrane region" description="Helical" evidence="1">
    <location>
        <begin position="283"/>
        <end position="303"/>
    </location>
</feature>
<keyword evidence="1" id="KW-0812">Transmembrane</keyword>
<dbReference type="AlphaFoldDB" id="A0A1I2KFT8"/>
<feature type="transmembrane region" description="Helical" evidence="1">
    <location>
        <begin position="121"/>
        <end position="139"/>
    </location>
</feature>
<feature type="domain" description="GGDEF" evidence="2">
    <location>
        <begin position="343"/>
        <end position="474"/>
    </location>
</feature>
<keyword evidence="4" id="KW-1185">Reference proteome</keyword>
<feature type="transmembrane region" description="Helical" evidence="1">
    <location>
        <begin position="253"/>
        <end position="271"/>
    </location>
</feature>
<proteinExistence type="predicted"/>
<dbReference type="EMBL" id="FONV01000016">
    <property type="protein sequence ID" value="SFF63981.1"/>
    <property type="molecule type" value="Genomic_DNA"/>
</dbReference>
<dbReference type="InterPro" id="IPR052163">
    <property type="entry name" value="DGC-Regulatory_Protein"/>
</dbReference>
<dbReference type="PROSITE" id="PS50887">
    <property type="entry name" value="GGDEF"/>
    <property type="match status" value="1"/>
</dbReference>
<dbReference type="NCBIfam" id="TIGR00254">
    <property type="entry name" value="GGDEF"/>
    <property type="match status" value="1"/>
</dbReference>
<feature type="transmembrane region" description="Helical" evidence="1">
    <location>
        <begin position="159"/>
        <end position="180"/>
    </location>
</feature>
<accession>A0A1I2KFT8</accession>
<organism evidence="3 4">
    <name type="scientific">Actinoplanes philippinensis</name>
    <dbReference type="NCBI Taxonomy" id="35752"/>
    <lineage>
        <taxon>Bacteria</taxon>
        <taxon>Bacillati</taxon>
        <taxon>Actinomycetota</taxon>
        <taxon>Actinomycetes</taxon>
        <taxon>Micromonosporales</taxon>
        <taxon>Micromonosporaceae</taxon>
        <taxon>Actinoplanes</taxon>
    </lineage>
</organism>
<evidence type="ECO:0000259" key="2">
    <source>
        <dbReference type="PROSITE" id="PS50887"/>
    </source>
</evidence>
<feature type="transmembrane region" description="Helical" evidence="1">
    <location>
        <begin position="32"/>
        <end position="48"/>
    </location>
</feature>
<feature type="transmembrane region" description="Helical" evidence="1">
    <location>
        <begin position="215"/>
        <end position="233"/>
    </location>
</feature>
<dbReference type="InterPro" id="IPR029787">
    <property type="entry name" value="Nucleotide_cyclase"/>
</dbReference>
<sequence length="474" mass="50758">MNLWSPRALPVAAAVLGVPTLLAPESVVARLTYPAAFCVVVVSAWLATRAETGHRLSRALVAGALTVWLAGDLVYSALTRWFGEPGDVSLADAFWITGYPLLAAGLIIMVRRRTSSGLREATLDGLAMATVVGVLFWRFMVQPEITGDTMSAAEIIGTFYPLGDVLLFVAGALLVLAPGVRGGATGYLLAALAVTLAGDVVITVLPAVLPDFDTGRLDALLLLANSLFAAALWNRDIERPADRRTGPERVHAARLVFLGVALIALPVLNQLNDRDDGALGHTVSWTASILLSTIIFVRFVLVVREQEKARTALAHRAAHDELTGLVNRQELYARLTLALQHGAEPVVHFLDLDGFKAVNDRYGHSAGDFVLAEVARRLLGQTRPTDIVARLGGDEFVVVTEDVTGAGDVPQRLREAVGAEMSFRGHRLRVGVSIGVVSAADLSRPDSDLLLGTADEAMYRQKRTHRHTAAGRTA</sequence>
<feature type="transmembrane region" description="Helical" evidence="1">
    <location>
        <begin position="60"/>
        <end position="78"/>
    </location>
</feature>
<dbReference type="RefSeq" id="WP_093620482.1">
    <property type="nucleotide sequence ID" value="NZ_BOMT01000086.1"/>
</dbReference>
<dbReference type="PANTHER" id="PTHR46663">
    <property type="entry name" value="DIGUANYLATE CYCLASE DGCT-RELATED"/>
    <property type="match status" value="1"/>
</dbReference>
<name>A0A1I2KFT8_9ACTN</name>
<dbReference type="STRING" id="35752.SAMN05421541_11629"/>
<reference evidence="3 4" key="1">
    <citation type="submission" date="2016-10" db="EMBL/GenBank/DDBJ databases">
        <authorList>
            <person name="de Groot N.N."/>
        </authorList>
    </citation>
    <scope>NUCLEOTIDE SEQUENCE [LARGE SCALE GENOMIC DNA]</scope>
    <source>
        <strain evidence="3 4">DSM 43019</strain>
    </source>
</reference>
<dbReference type="SMART" id="SM00267">
    <property type="entry name" value="GGDEF"/>
    <property type="match status" value="1"/>
</dbReference>
<dbReference type="Proteomes" id="UP000199645">
    <property type="component" value="Unassembled WGS sequence"/>
</dbReference>
<dbReference type="PANTHER" id="PTHR46663:SF2">
    <property type="entry name" value="GGDEF DOMAIN-CONTAINING PROTEIN"/>
    <property type="match status" value="1"/>
</dbReference>
<evidence type="ECO:0000256" key="1">
    <source>
        <dbReference type="SAM" id="Phobius"/>
    </source>
</evidence>
<keyword evidence="1" id="KW-1133">Transmembrane helix</keyword>
<feature type="transmembrane region" description="Helical" evidence="1">
    <location>
        <begin position="90"/>
        <end position="109"/>
    </location>
</feature>
<feature type="transmembrane region" description="Helical" evidence="1">
    <location>
        <begin position="187"/>
        <end position="209"/>
    </location>
</feature>
<evidence type="ECO:0000313" key="4">
    <source>
        <dbReference type="Proteomes" id="UP000199645"/>
    </source>
</evidence>
<protein>
    <submittedName>
        <fullName evidence="3">Diguanylate cyclase (GGDEF) domain-containing protein</fullName>
    </submittedName>
</protein>
<dbReference type="OrthoDB" id="3514519at2"/>
<dbReference type="InterPro" id="IPR000160">
    <property type="entry name" value="GGDEF_dom"/>
</dbReference>
<dbReference type="CDD" id="cd01949">
    <property type="entry name" value="GGDEF"/>
    <property type="match status" value="1"/>
</dbReference>